<dbReference type="InterPro" id="IPR033121">
    <property type="entry name" value="PEPTIDASE_A1"/>
</dbReference>
<dbReference type="Gene3D" id="2.40.70.10">
    <property type="entry name" value="Acid Proteases"/>
    <property type="match status" value="1"/>
</dbReference>
<evidence type="ECO:0000256" key="2">
    <source>
        <dbReference type="ARBA" id="ARBA00022750"/>
    </source>
</evidence>
<keyword evidence="7" id="KW-1185">Reference proteome</keyword>
<keyword evidence="4" id="KW-0645">Protease</keyword>
<dbReference type="PROSITE" id="PS51767">
    <property type="entry name" value="PEPTIDASE_A1"/>
    <property type="match status" value="1"/>
</dbReference>
<keyword evidence="2 4" id="KW-0064">Aspartyl protease</keyword>
<dbReference type="InterPro" id="IPR021109">
    <property type="entry name" value="Peptidase_aspartic_dom_sf"/>
</dbReference>
<protein>
    <recommendedName>
        <fullName evidence="5">Peptidase A1 domain-containing protein</fullName>
    </recommendedName>
</protein>
<dbReference type="Pfam" id="PF00026">
    <property type="entry name" value="Asp"/>
    <property type="match status" value="1"/>
</dbReference>
<dbReference type="Proteomes" id="UP000054248">
    <property type="component" value="Unassembled WGS sequence"/>
</dbReference>
<dbReference type="SUPFAM" id="SSF50630">
    <property type="entry name" value="Acid proteases"/>
    <property type="match status" value="1"/>
</dbReference>
<gene>
    <name evidence="6" type="ORF">M407DRAFT_18984</name>
</gene>
<dbReference type="STRING" id="1051891.A0A0C3QSK3"/>
<keyword evidence="3" id="KW-1015">Disulfide bond</keyword>
<dbReference type="PANTHER" id="PTHR47966:SF51">
    <property type="entry name" value="BETA-SITE APP-CLEAVING ENZYME, ISOFORM A-RELATED"/>
    <property type="match status" value="1"/>
</dbReference>
<accession>A0A0C3QSK3</accession>
<dbReference type="HOGENOM" id="CLU_013253_6_3_1"/>
<dbReference type="PRINTS" id="PR00792">
    <property type="entry name" value="PEPSIN"/>
</dbReference>
<feature type="disulfide bond" evidence="3">
    <location>
        <begin position="65"/>
        <end position="103"/>
    </location>
</feature>
<dbReference type="AlphaFoldDB" id="A0A0C3QSK3"/>
<sequence length="144" mass="14952">MTDRHVSPQSQGFTYNGKLVTQAMTATIDSGTSLIYLPPSQAAALYANVPGAQAAADGKHWTFPCVNADSIGTIGIAFSSATVFNINPTQFNAGTITQGSDQCAGAVVSSGKEDGIALVGDAFISTWYSIFDYGNMRVGFAQAV</sequence>
<dbReference type="OrthoDB" id="15189at2759"/>
<dbReference type="GO" id="GO:0004190">
    <property type="term" value="F:aspartic-type endopeptidase activity"/>
    <property type="evidence" value="ECO:0007669"/>
    <property type="project" value="UniProtKB-KW"/>
</dbReference>
<dbReference type="GO" id="GO:0006508">
    <property type="term" value="P:proteolysis"/>
    <property type="evidence" value="ECO:0007669"/>
    <property type="project" value="UniProtKB-KW"/>
</dbReference>
<dbReference type="EMBL" id="KN822958">
    <property type="protein sequence ID" value="KIO31956.1"/>
    <property type="molecule type" value="Genomic_DNA"/>
</dbReference>
<reference evidence="7" key="2">
    <citation type="submission" date="2015-01" db="EMBL/GenBank/DDBJ databases">
        <title>Evolutionary Origins and Diversification of the Mycorrhizal Mutualists.</title>
        <authorList>
            <consortium name="DOE Joint Genome Institute"/>
            <consortium name="Mycorrhizal Genomics Consortium"/>
            <person name="Kohler A."/>
            <person name="Kuo A."/>
            <person name="Nagy L.G."/>
            <person name="Floudas D."/>
            <person name="Copeland A."/>
            <person name="Barry K.W."/>
            <person name="Cichocki N."/>
            <person name="Veneault-Fourrey C."/>
            <person name="LaButti K."/>
            <person name="Lindquist E.A."/>
            <person name="Lipzen A."/>
            <person name="Lundell T."/>
            <person name="Morin E."/>
            <person name="Murat C."/>
            <person name="Riley R."/>
            <person name="Ohm R."/>
            <person name="Sun H."/>
            <person name="Tunlid A."/>
            <person name="Henrissat B."/>
            <person name="Grigoriev I.V."/>
            <person name="Hibbett D.S."/>
            <person name="Martin F."/>
        </authorList>
    </citation>
    <scope>NUCLEOTIDE SEQUENCE [LARGE SCALE GENOMIC DNA]</scope>
    <source>
        <strain evidence="7">MUT 4182</strain>
    </source>
</reference>
<evidence type="ECO:0000256" key="3">
    <source>
        <dbReference type="PIRSR" id="PIRSR601461-2"/>
    </source>
</evidence>
<organism evidence="6 7">
    <name type="scientific">Tulasnella calospora MUT 4182</name>
    <dbReference type="NCBI Taxonomy" id="1051891"/>
    <lineage>
        <taxon>Eukaryota</taxon>
        <taxon>Fungi</taxon>
        <taxon>Dikarya</taxon>
        <taxon>Basidiomycota</taxon>
        <taxon>Agaricomycotina</taxon>
        <taxon>Agaricomycetes</taxon>
        <taxon>Cantharellales</taxon>
        <taxon>Tulasnellaceae</taxon>
        <taxon>Tulasnella</taxon>
    </lineage>
</organism>
<proteinExistence type="inferred from homology"/>
<evidence type="ECO:0000256" key="4">
    <source>
        <dbReference type="RuleBase" id="RU000454"/>
    </source>
</evidence>
<evidence type="ECO:0000313" key="6">
    <source>
        <dbReference type="EMBL" id="KIO31956.1"/>
    </source>
</evidence>
<dbReference type="InterPro" id="IPR001969">
    <property type="entry name" value="Aspartic_peptidase_AS"/>
</dbReference>
<feature type="domain" description="Peptidase A1" evidence="5">
    <location>
        <begin position="1"/>
        <end position="141"/>
    </location>
</feature>
<evidence type="ECO:0000256" key="1">
    <source>
        <dbReference type="ARBA" id="ARBA00007447"/>
    </source>
</evidence>
<reference evidence="6 7" key="1">
    <citation type="submission" date="2014-04" db="EMBL/GenBank/DDBJ databases">
        <authorList>
            <consortium name="DOE Joint Genome Institute"/>
            <person name="Kuo A."/>
            <person name="Girlanda M."/>
            <person name="Perotto S."/>
            <person name="Kohler A."/>
            <person name="Nagy L.G."/>
            <person name="Floudas D."/>
            <person name="Copeland A."/>
            <person name="Barry K.W."/>
            <person name="Cichocki N."/>
            <person name="Veneault-Fourrey C."/>
            <person name="LaButti K."/>
            <person name="Lindquist E.A."/>
            <person name="Lipzen A."/>
            <person name="Lundell T."/>
            <person name="Morin E."/>
            <person name="Murat C."/>
            <person name="Sun H."/>
            <person name="Tunlid A."/>
            <person name="Henrissat B."/>
            <person name="Grigoriev I.V."/>
            <person name="Hibbett D.S."/>
            <person name="Martin F."/>
            <person name="Nordberg H.P."/>
            <person name="Cantor M.N."/>
            <person name="Hua S.X."/>
        </authorList>
    </citation>
    <scope>NUCLEOTIDE SEQUENCE [LARGE SCALE GENOMIC DNA]</scope>
    <source>
        <strain evidence="6 7">MUT 4182</strain>
    </source>
</reference>
<evidence type="ECO:0000313" key="7">
    <source>
        <dbReference type="Proteomes" id="UP000054248"/>
    </source>
</evidence>
<name>A0A0C3QSK3_9AGAM</name>
<dbReference type="PROSITE" id="PS00141">
    <property type="entry name" value="ASP_PROTEASE"/>
    <property type="match status" value="1"/>
</dbReference>
<dbReference type="PANTHER" id="PTHR47966">
    <property type="entry name" value="BETA-SITE APP-CLEAVING ENZYME, ISOFORM A-RELATED"/>
    <property type="match status" value="1"/>
</dbReference>
<evidence type="ECO:0000259" key="5">
    <source>
        <dbReference type="PROSITE" id="PS51767"/>
    </source>
</evidence>
<dbReference type="InterPro" id="IPR001461">
    <property type="entry name" value="Aspartic_peptidase_A1"/>
</dbReference>
<keyword evidence="4" id="KW-0378">Hydrolase</keyword>
<comment type="similarity">
    <text evidence="1 4">Belongs to the peptidase A1 family.</text>
</comment>